<evidence type="ECO:0000313" key="3">
    <source>
        <dbReference type="Proteomes" id="UP000237631"/>
    </source>
</evidence>
<reference evidence="3" key="1">
    <citation type="journal article" date="2017" name="bioRxiv">
        <title>Conservation of a gene cluster reveals novel cercosporin biosynthetic mechanisms and extends production to the genus Colletotrichum.</title>
        <authorList>
            <person name="de Jonge R."/>
            <person name="Ebert M.K."/>
            <person name="Huitt-Roehl C.R."/>
            <person name="Pal P."/>
            <person name="Suttle J.C."/>
            <person name="Spanner R.E."/>
            <person name="Neubauer J.D."/>
            <person name="Jurick W.M.II."/>
            <person name="Stott K.A."/>
            <person name="Secor G.A."/>
            <person name="Thomma B.P.H.J."/>
            <person name="Van de Peer Y."/>
            <person name="Townsend C.A."/>
            <person name="Bolton M.D."/>
        </authorList>
    </citation>
    <scope>NUCLEOTIDE SEQUENCE [LARGE SCALE GENOMIC DNA]</scope>
    <source>
        <strain evidence="3">CBS538.71</strain>
    </source>
</reference>
<name>A0A2S6BYN7_9PEZI</name>
<dbReference type="EMBL" id="PNEN01001683">
    <property type="protein sequence ID" value="PPJ52595.1"/>
    <property type="molecule type" value="Genomic_DNA"/>
</dbReference>
<dbReference type="Proteomes" id="UP000237631">
    <property type="component" value="Unassembled WGS sequence"/>
</dbReference>
<evidence type="ECO:0000313" key="2">
    <source>
        <dbReference type="EMBL" id="PPJ52595.1"/>
    </source>
</evidence>
<sequence>MQFTILAMTILSAAGASAAPQVDVGCTLSCGVWNGCRARAVIEGNPLTDCGAEPNRCNCQQFADFKPKRAAAPEPQIDAGCTLSCGVWNGCRARAVIEGEPLTGCGAEPDRCNCQQFADFKVKREPAPVPEPQIDAGCTLSCGVWNGCRARAVIEGNPLTDCGAEPDRCNCQQFADFKA</sequence>
<accession>A0A2S6BYN7</accession>
<organism evidence="2 3">
    <name type="scientific">Cercospora berteroae</name>
    <dbReference type="NCBI Taxonomy" id="357750"/>
    <lineage>
        <taxon>Eukaryota</taxon>
        <taxon>Fungi</taxon>
        <taxon>Dikarya</taxon>
        <taxon>Ascomycota</taxon>
        <taxon>Pezizomycotina</taxon>
        <taxon>Dothideomycetes</taxon>
        <taxon>Dothideomycetidae</taxon>
        <taxon>Mycosphaerellales</taxon>
        <taxon>Mycosphaerellaceae</taxon>
        <taxon>Cercospora</taxon>
    </lineage>
</organism>
<feature type="signal peptide" evidence="1">
    <location>
        <begin position="1"/>
        <end position="18"/>
    </location>
</feature>
<proteinExistence type="predicted"/>
<feature type="chain" id="PRO_5015782854" evidence="1">
    <location>
        <begin position="19"/>
        <end position="179"/>
    </location>
</feature>
<evidence type="ECO:0000256" key="1">
    <source>
        <dbReference type="SAM" id="SignalP"/>
    </source>
</evidence>
<protein>
    <submittedName>
        <fullName evidence="2">Uncharacterized protein</fullName>
    </submittedName>
</protein>
<dbReference type="AlphaFoldDB" id="A0A2S6BYN7"/>
<dbReference type="OrthoDB" id="3621146at2759"/>
<gene>
    <name evidence="2" type="ORF">CBER1_10474</name>
</gene>
<keyword evidence="1" id="KW-0732">Signal</keyword>
<keyword evidence="3" id="KW-1185">Reference proteome</keyword>
<comment type="caution">
    <text evidence="2">The sequence shown here is derived from an EMBL/GenBank/DDBJ whole genome shotgun (WGS) entry which is preliminary data.</text>
</comment>